<comment type="caution">
    <text evidence="6">The sequence shown here is derived from an EMBL/GenBank/DDBJ whole genome shotgun (WGS) entry which is preliminary data.</text>
</comment>
<evidence type="ECO:0000313" key="7">
    <source>
        <dbReference type="Proteomes" id="UP000031670"/>
    </source>
</evidence>
<evidence type="ECO:0000256" key="2">
    <source>
        <dbReference type="ARBA" id="ARBA00023015"/>
    </source>
</evidence>
<proteinExistence type="inferred from homology"/>
<dbReference type="SUPFAM" id="SSF46785">
    <property type="entry name" value="Winged helix' DNA-binding domain"/>
    <property type="match status" value="1"/>
</dbReference>
<dbReference type="PANTHER" id="PTHR30126:SF91">
    <property type="entry name" value="LYSR FAMILY TRANSCRIPTIONAL REGULATOR"/>
    <property type="match status" value="1"/>
</dbReference>
<dbReference type="Pfam" id="PF03466">
    <property type="entry name" value="LysR_substrate"/>
    <property type="match status" value="1"/>
</dbReference>
<evidence type="ECO:0000256" key="3">
    <source>
        <dbReference type="ARBA" id="ARBA00023125"/>
    </source>
</evidence>
<dbReference type="InterPro" id="IPR005119">
    <property type="entry name" value="LysR_subst-bd"/>
</dbReference>
<dbReference type="InterPro" id="IPR036390">
    <property type="entry name" value="WH_DNA-bd_sf"/>
</dbReference>
<dbReference type="GO" id="GO:0003700">
    <property type="term" value="F:DNA-binding transcription factor activity"/>
    <property type="evidence" value="ECO:0007669"/>
    <property type="project" value="InterPro"/>
</dbReference>
<dbReference type="Pfam" id="PF00126">
    <property type="entry name" value="HTH_1"/>
    <property type="match status" value="1"/>
</dbReference>
<reference evidence="6 7" key="1">
    <citation type="submission" date="2015-01" db="EMBL/GenBank/DDBJ databases">
        <title>Vibrio sp. C5 JCM 19232 whole genome shotgun sequence.</title>
        <authorList>
            <person name="Sawabe T."/>
            <person name="Meirelles P."/>
            <person name="Feng G."/>
            <person name="Sayaka M."/>
            <person name="Hattori M."/>
            <person name="Ohkuma M."/>
        </authorList>
    </citation>
    <scope>NUCLEOTIDE SEQUENCE [LARGE SCALE GENOMIC DNA]</scope>
    <source>
        <strain evidence="6 7">JCM19232</strain>
    </source>
</reference>
<dbReference type="GO" id="GO:0000976">
    <property type="term" value="F:transcription cis-regulatory region binding"/>
    <property type="evidence" value="ECO:0007669"/>
    <property type="project" value="TreeGrafter"/>
</dbReference>
<keyword evidence="4" id="KW-0804">Transcription</keyword>
<protein>
    <submittedName>
        <fullName evidence="6">LysR-family transcriptional regulator STM3020</fullName>
    </submittedName>
</protein>
<dbReference type="EMBL" id="BBSA01000003">
    <property type="protein sequence ID" value="GAM61491.1"/>
    <property type="molecule type" value="Genomic_DNA"/>
</dbReference>
<gene>
    <name evidence="6" type="ORF">JCM19232_5792</name>
</gene>
<comment type="similarity">
    <text evidence="1">Belongs to the LysR transcriptional regulatory family.</text>
</comment>
<dbReference type="Gene3D" id="1.10.10.10">
    <property type="entry name" value="Winged helix-like DNA-binding domain superfamily/Winged helix DNA-binding domain"/>
    <property type="match status" value="1"/>
</dbReference>
<dbReference type="RefSeq" id="WP_261833525.1">
    <property type="nucleotide sequence ID" value="NZ_AP024881.1"/>
</dbReference>
<sequence length="300" mass="33981">MIEAIEAFILAAEHNSFSIAAKKLGKSQSAVSQLIHNLEIDLGYDLFTRNGRFISLNDNGEALLKQARMVKAQHARFMQQAEQLKHNQKQQVRIGIDPLLSPRNITRLVQDFEATFPSVEVYLIYRDSKTLNDLLSAHDLDIVIGGCDDFLPASEFHTESIGVAENVWVATEENAKRINKAQELFELSTYRYLIPPQFNSDLLKSITDFASVWWVDDVVTLFQMCHSNSNIACIPRNALDSLSQYDSLRVLNSRFLPKVSKGLVLSWQLDARTRPFCQWISQALEIASKQDYRATVSIAS</sequence>
<evidence type="ECO:0000256" key="1">
    <source>
        <dbReference type="ARBA" id="ARBA00009437"/>
    </source>
</evidence>
<dbReference type="PROSITE" id="PS50931">
    <property type="entry name" value="HTH_LYSR"/>
    <property type="match status" value="1"/>
</dbReference>
<dbReference type="SUPFAM" id="SSF53850">
    <property type="entry name" value="Periplasmic binding protein-like II"/>
    <property type="match status" value="1"/>
</dbReference>
<dbReference type="PRINTS" id="PR00039">
    <property type="entry name" value="HTHLYSR"/>
</dbReference>
<evidence type="ECO:0000256" key="4">
    <source>
        <dbReference type="ARBA" id="ARBA00023163"/>
    </source>
</evidence>
<dbReference type="PANTHER" id="PTHR30126">
    <property type="entry name" value="HTH-TYPE TRANSCRIPTIONAL REGULATOR"/>
    <property type="match status" value="1"/>
</dbReference>
<keyword evidence="3" id="KW-0238">DNA-binding</keyword>
<feature type="domain" description="HTH lysR-type" evidence="5">
    <location>
        <begin position="1"/>
        <end position="57"/>
    </location>
</feature>
<dbReference type="Proteomes" id="UP000031670">
    <property type="component" value="Unassembled WGS sequence"/>
</dbReference>
<dbReference type="Gene3D" id="3.40.190.10">
    <property type="entry name" value="Periplasmic binding protein-like II"/>
    <property type="match status" value="1"/>
</dbReference>
<dbReference type="InterPro" id="IPR036388">
    <property type="entry name" value="WH-like_DNA-bd_sf"/>
</dbReference>
<evidence type="ECO:0000313" key="6">
    <source>
        <dbReference type="EMBL" id="GAM61491.1"/>
    </source>
</evidence>
<keyword evidence="2" id="KW-0805">Transcription regulation</keyword>
<dbReference type="InterPro" id="IPR000847">
    <property type="entry name" value="LysR_HTH_N"/>
</dbReference>
<accession>A0A0B8P5I6</accession>
<name>A0A0B8P5I6_9VIBR</name>
<reference evidence="6 7" key="2">
    <citation type="submission" date="2015-01" db="EMBL/GenBank/DDBJ databases">
        <authorList>
            <consortium name="NBRP consortium"/>
            <person name="Sawabe T."/>
            <person name="Meirelles P."/>
            <person name="Feng G."/>
            <person name="Sayaka M."/>
            <person name="Hattori M."/>
            <person name="Ohkuma M."/>
        </authorList>
    </citation>
    <scope>NUCLEOTIDE SEQUENCE [LARGE SCALE GENOMIC DNA]</scope>
    <source>
        <strain evidence="6 7">JCM19232</strain>
    </source>
</reference>
<dbReference type="AlphaFoldDB" id="A0A0B8P5I6"/>
<evidence type="ECO:0000259" key="5">
    <source>
        <dbReference type="PROSITE" id="PS50931"/>
    </source>
</evidence>
<organism evidence="6 7">
    <name type="scientific">Vibrio ishigakensis</name>
    <dbReference type="NCBI Taxonomy" id="1481914"/>
    <lineage>
        <taxon>Bacteria</taxon>
        <taxon>Pseudomonadati</taxon>
        <taxon>Pseudomonadota</taxon>
        <taxon>Gammaproteobacteria</taxon>
        <taxon>Vibrionales</taxon>
        <taxon>Vibrionaceae</taxon>
        <taxon>Vibrio</taxon>
    </lineage>
</organism>